<evidence type="ECO:0000313" key="2">
    <source>
        <dbReference type="WBParaSite" id="JU765_v2.g7971.t1"/>
    </source>
</evidence>
<proteinExistence type="predicted"/>
<reference evidence="2" key="1">
    <citation type="submission" date="2022-11" db="UniProtKB">
        <authorList>
            <consortium name="WormBaseParasite"/>
        </authorList>
    </citation>
    <scope>IDENTIFICATION</scope>
</reference>
<sequence>MPTTRAVNFTEMFPQNETTSSSTPFGMDDVLLQFCLAFAMFLTTALAGLVPIKLVKLINESSTESKRASWIMTLLSCFGGGVFIATCFLDIFPHVQNNFEQFLHISGWNITFPVPQFCACVGFFLVYLLEEVSLKVFASDHHGHLHGHVGSAEDARGRTASVTDATTSFVNGLPRGSIDEYGNEKYIAAKTHEIVMDESVRYVTSEDKNHGGVLKSITFAVAMSLHSILEGIALGVQDDTSGILTLFLSLIIHKGIEAFSVGLQITRANSKRTCMVIMTILVYALMTPIGSMLGVALFNMNIDKVVKQGCVVILEGLAGGTFIYVTFFEVLAQERANDHSNLIQLAAIVTGFAVITALQLREHLTGGGHSHGADVFSLYKNGVPTIRRF</sequence>
<accession>A0AC34RLW0</accession>
<name>A0AC34RLW0_9BILA</name>
<protein>
    <submittedName>
        <fullName evidence="2">Uncharacterized protein</fullName>
    </submittedName>
</protein>
<organism evidence="1 2">
    <name type="scientific">Panagrolaimus sp. JU765</name>
    <dbReference type="NCBI Taxonomy" id="591449"/>
    <lineage>
        <taxon>Eukaryota</taxon>
        <taxon>Metazoa</taxon>
        <taxon>Ecdysozoa</taxon>
        <taxon>Nematoda</taxon>
        <taxon>Chromadorea</taxon>
        <taxon>Rhabditida</taxon>
        <taxon>Tylenchina</taxon>
        <taxon>Panagrolaimomorpha</taxon>
        <taxon>Panagrolaimoidea</taxon>
        <taxon>Panagrolaimidae</taxon>
        <taxon>Panagrolaimus</taxon>
    </lineage>
</organism>
<evidence type="ECO:0000313" key="1">
    <source>
        <dbReference type="Proteomes" id="UP000887576"/>
    </source>
</evidence>
<dbReference type="WBParaSite" id="JU765_v2.g7971.t1">
    <property type="protein sequence ID" value="JU765_v2.g7971.t1"/>
    <property type="gene ID" value="JU765_v2.g7971"/>
</dbReference>
<dbReference type="Proteomes" id="UP000887576">
    <property type="component" value="Unplaced"/>
</dbReference>